<evidence type="ECO:0000256" key="1">
    <source>
        <dbReference type="SAM" id="Phobius"/>
    </source>
</evidence>
<keyword evidence="1" id="KW-1133">Transmembrane helix</keyword>
<keyword evidence="3" id="KW-1185">Reference proteome</keyword>
<name>A0ABT7BSN3_9CYAN</name>
<keyword evidence="1" id="KW-0472">Membrane</keyword>
<keyword evidence="1" id="KW-0812">Transmembrane</keyword>
<accession>A0ABT7BSN3</accession>
<reference evidence="2 3" key="1">
    <citation type="submission" date="2023-01" db="EMBL/GenBank/DDBJ databases">
        <title>Novel diversity within Roseofilum (Cyanobacteria; Desertifilaceae) from marine benthic mats with descriptions of four novel species.</title>
        <authorList>
            <person name="Wang Y."/>
            <person name="Berthold D.E."/>
            <person name="Hu J."/>
            <person name="Lefler F.W."/>
            <person name="Laughinghouse H.D. IV."/>
        </authorList>
    </citation>
    <scope>NUCLEOTIDE SEQUENCE [LARGE SCALE GENOMIC DNA]</scope>
    <source>
        <strain evidence="2 3">BLCC-M143</strain>
    </source>
</reference>
<evidence type="ECO:0000313" key="3">
    <source>
        <dbReference type="Proteomes" id="UP001232992"/>
    </source>
</evidence>
<proteinExistence type="predicted"/>
<sequence length="44" mass="5049">MNRRPVELSDRQTLGTSLWYCLTFAANWGSSAIADFVTTRRRSL</sequence>
<comment type="caution">
    <text evidence="2">The sequence shown here is derived from an EMBL/GenBank/DDBJ whole genome shotgun (WGS) entry which is preliminary data.</text>
</comment>
<dbReference type="Proteomes" id="UP001232992">
    <property type="component" value="Unassembled WGS sequence"/>
</dbReference>
<gene>
    <name evidence="2" type="ORF">PMH09_03280</name>
</gene>
<organism evidence="2 3">
    <name type="scientific">Roseofilum casamattae BLCC-M143</name>
    <dbReference type="NCBI Taxonomy" id="3022442"/>
    <lineage>
        <taxon>Bacteria</taxon>
        <taxon>Bacillati</taxon>
        <taxon>Cyanobacteriota</taxon>
        <taxon>Cyanophyceae</taxon>
        <taxon>Desertifilales</taxon>
        <taxon>Desertifilaceae</taxon>
        <taxon>Roseofilum</taxon>
        <taxon>Roseofilum casamattae</taxon>
    </lineage>
</organism>
<protein>
    <submittedName>
        <fullName evidence="2">Uncharacterized protein</fullName>
    </submittedName>
</protein>
<dbReference type="EMBL" id="JAQOSQ010000002">
    <property type="protein sequence ID" value="MDJ1182206.1"/>
    <property type="molecule type" value="Genomic_DNA"/>
</dbReference>
<evidence type="ECO:0000313" key="2">
    <source>
        <dbReference type="EMBL" id="MDJ1182206.1"/>
    </source>
</evidence>
<feature type="transmembrane region" description="Helical" evidence="1">
    <location>
        <begin position="17"/>
        <end position="38"/>
    </location>
</feature>
<dbReference type="RefSeq" id="WP_283756858.1">
    <property type="nucleotide sequence ID" value="NZ_JAQOSQ010000002.1"/>
</dbReference>